<evidence type="ECO:0000313" key="5">
    <source>
        <dbReference type="Proteomes" id="UP001500518"/>
    </source>
</evidence>
<feature type="domain" description="Rhodanese" evidence="3">
    <location>
        <begin position="161"/>
        <end position="275"/>
    </location>
</feature>
<dbReference type="EMBL" id="BAABHV010000022">
    <property type="protein sequence ID" value="GAA5062138.1"/>
    <property type="molecule type" value="Genomic_DNA"/>
</dbReference>
<dbReference type="InterPro" id="IPR036873">
    <property type="entry name" value="Rhodanese-like_dom_sf"/>
</dbReference>
<name>A0ABP9KMV8_9SPHN</name>
<dbReference type="Gene3D" id="3.40.250.10">
    <property type="entry name" value="Rhodanese-like domain"/>
    <property type="match status" value="2"/>
</dbReference>
<dbReference type="PROSITE" id="PS50206">
    <property type="entry name" value="RHODANESE_3"/>
    <property type="match status" value="2"/>
</dbReference>
<dbReference type="PANTHER" id="PTHR11364:SF27">
    <property type="entry name" value="SULFURTRANSFERASE"/>
    <property type="match status" value="1"/>
</dbReference>
<protein>
    <submittedName>
        <fullName evidence="4">3-mercaptopyruvate sulfurtransferase</fullName>
    </submittedName>
</protein>
<keyword evidence="5" id="KW-1185">Reference proteome</keyword>
<evidence type="ECO:0000256" key="2">
    <source>
        <dbReference type="ARBA" id="ARBA00022737"/>
    </source>
</evidence>
<dbReference type="PROSITE" id="PS00380">
    <property type="entry name" value="RHODANESE_1"/>
    <property type="match status" value="1"/>
</dbReference>
<dbReference type="Pfam" id="PF00581">
    <property type="entry name" value="Rhodanese"/>
    <property type="match status" value="2"/>
</dbReference>
<dbReference type="Proteomes" id="UP001500518">
    <property type="component" value="Unassembled WGS sequence"/>
</dbReference>
<dbReference type="CDD" id="cd01449">
    <property type="entry name" value="TST_Repeat_2"/>
    <property type="match status" value="1"/>
</dbReference>
<sequence>MDTLQTTHWLAQRLGDDDLVVLDASSHLPGAGRDAQAEYADAHIPGARFLDLKTLVNPESEVPSAYPTRSQFDARMRELGVQGADTIVLYDNSAMRTSARAWFLFRLYGVKTAILDGGLPKWIAEGRPTETGTVPIEKSGFTSSGGEGEIRTKADMLGNCDAGGEQVVDARDAGRFTGEVPDSVHNLPGGHIPGARNLFFADLLAEDGTFLPPEQLAEGFHKAGLDPDKPLVASCGGGVTASVVLLAHYLIGHEHGALYDGSWSEWGADPATPKETGPAA</sequence>
<dbReference type="CDD" id="cd01448">
    <property type="entry name" value="TST_Repeat_1"/>
    <property type="match status" value="1"/>
</dbReference>
<dbReference type="InterPro" id="IPR001763">
    <property type="entry name" value="Rhodanese-like_dom"/>
</dbReference>
<proteinExistence type="predicted"/>
<dbReference type="InterPro" id="IPR045078">
    <property type="entry name" value="TST/MPST-like"/>
</dbReference>
<evidence type="ECO:0000256" key="1">
    <source>
        <dbReference type="ARBA" id="ARBA00022679"/>
    </source>
</evidence>
<dbReference type="PANTHER" id="PTHR11364">
    <property type="entry name" value="THIOSULFATE SULFERTANSFERASE"/>
    <property type="match status" value="1"/>
</dbReference>
<keyword evidence="1" id="KW-0808">Transferase</keyword>
<feature type="domain" description="Rhodanese" evidence="3">
    <location>
        <begin position="15"/>
        <end position="131"/>
    </location>
</feature>
<dbReference type="SMART" id="SM00450">
    <property type="entry name" value="RHOD"/>
    <property type="match status" value="2"/>
</dbReference>
<dbReference type="RefSeq" id="WP_346034027.1">
    <property type="nucleotide sequence ID" value="NZ_BAABHV010000022.1"/>
</dbReference>
<keyword evidence="2" id="KW-0677">Repeat</keyword>
<evidence type="ECO:0000313" key="4">
    <source>
        <dbReference type="EMBL" id="GAA5062138.1"/>
    </source>
</evidence>
<dbReference type="InterPro" id="IPR001307">
    <property type="entry name" value="Thiosulphate_STrfase_CS"/>
</dbReference>
<gene>
    <name evidence="4" type="primary">sseA</name>
    <name evidence="4" type="ORF">GCM10023208_32270</name>
</gene>
<reference evidence="5" key="1">
    <citation type="journal article" date="2019" name="Int. J. Syst. Evol. Microbiol.">
        <title>The Global Catalogue of Microorganisms (GCM) 10K type strain sequencing project: providing services to taxonomists for standard genome sequencing and annotation.</title>
        <authorList>
            <consortium name="The Broad Institute Genomics Platform"/>
            <consortium name="The Broad Institute Genome Sequencing Center for Infectious Disease"/>
            <person name="Wu L."/>
            <person name="Ma J."/>
        </authorList>
    </citation>
    <scope>NUCLEOTIDE SEQUENCE [LARGE SCALE GENOMIC DNA]</scope>
    <source>
        <strain evidence="5">JCM 18014</strain>
    </source>
</reference>
<comment type="caution">
    <text evidence="4">The sequence shown here is derived from an EMBL/GenBank/DDBJ whole genome shotgun (WGS) entry which is preliminary data.</text>
</comment>
<dbReference type="SUPFAM" id="SSF52821">
    <property type="entry name" value="Rhodanese/Cell cycle control phosphatase"/>
    <property type="match status" value="2"/>
</dbReference>
<organism evidence="4 5">
    <name type="scientific">Erythrobacter westpacificensis</name>
    <dbReference type="NCBI Taxonomy" id="1055231"/>
    <lineage>
        <taxon>Bacteria</taxon>
        <taxon>Pseudomonadati</taxon>
        <taxon>Pseudomonadota</taxon>
        <taxon>Alphaproteobacteria</taxon>
        <taxon>Sphingomonadales</taxon>
        <taxon>Erythrobacteraceae</taxon>
        <taxon>Erythrobacter/Porphyrobacter group</taxon>
        <taxon>Erythrobacter</taxon>
    </lineage>
</organism>
<evidence type="ECO:0000259" key="3">
    <source>
        <dbReference type="PROSITE" id="PS50206"/>
    </source>
</evidence>
<accession>A0ABP9KMV8</accession>